<dbReference type="InterPro" id="IPR006140">
    <property type="entry name" value="D-isomer_DH_NAD-bd"/>
</dbReference>
<dbReference type="InterPro" id="IPR050223">
    <property type="entry name" value="D-isomer_2-hydroxyacid_DH"/>
</dbReference>
<dbReference type="Pfam" id="PF02826">
    <property type="entry name" value="2-Hacid_dh_C"/>
    <property type="match status" value="1"/>
</dbReference>
<protein>
    <recommendedName>
        <fullName evidence="9">D-glycerate dehydrogenase</fullName>
    </recommendedName>
</protein>
<feature type="domain" description="D-isomer specific 2-hydroxyacid dehydrogenase catalytic" evidence="5">
    <location>
        <begin position="3"/>
        <end position="313"/>
    </location>
</feature>
<organism evidence="7 8">
    <name type="scientific">Candidatus Magasanikbacteria bacterium RIFCSPHIGHO2_02_FULL_51_14</name>
    <dbReference type="NCBI Taxonomy" id="1798683"/>
    <lineage>
        <taxon>Bacteria</taxon>
        <taxon>Candidatus Magasanikiibacteriota</taxon>
    </lineage>
</organism>
<proteinExistence type="inferred from homology"/>
<name>A0A1F6MD21_9BACT</name>
<dbReference type="SUPFAM" id="SSF51735">
    <property type="entry name" value="NAD(P)-binding Rossmann-fold domains"/>
    <property type="match status" value="1"/>
</dbReference>
<dbReference type="GO" id="GO:0051287">
    <property type="term" value="F:NAD binding"/>
    <property type="evidence" value="ECO:0007669"/>
    <property type="project" value="InterPro"/>
</dbReference>
<sequence length="315" mass="34210">MRVLVAQPIPESAVKLLHEFFDVQAADHTLSMHEMIELISGADALVCSATNAVNRDVVAAADALKVISTVAVGYNNIDIEAAMEKGIAVTNTPHTLTDSVAELVFGHLLALARRIPESDRYVREGKFREWDLNLFVGFELRGKTLGIIGFGAIGQALVPIALGFGMKVLYNNRRGPVPDFREHPDVRYAEKGTVLETADVVVLLTPLESDTRHLITAREIAMMKPTSILINMGRGPLVKESDLVDALLAGRIAGACLDVYEFEPSVSKELLTMPQVLLTPHIGSATREARDRMAKRAAENVIAVLSGGICAYRIC</sequence>
<evidence type="ECO:0000256" key="1">
    <source>
        <dbReference type="ARBA" id="ARBA00005854"/>
    </source>
</evidence>
<dbReference type="PANTHER" id="PTHR10996">
    <property type="entry name" value="2-HYDROXYACID DEHYDROGENASE-RELATED"/>
    <property type="match status" value="1"/>
</dbReference>
<evidence type="ECO:0000256" key="2">
    <source>
        <dbReference type="ARBA" id="ARBA00023002"/>
    </source>
</evidence>
<feature type="domain" description="D-isomer specific 2-hydroxyacid dehydrogenase NAD-binding" evidence="6">
    <location>
        <begin position="106"/>
        <end position="283"/>
    </location>
</feature>
<evidence type="ECO:0000256" key="3">
    <source>
        <dbReference type="ARBA" id="ARBA00023027"/>
    </source>
</evidence>
<dbReference type="FunFam" id="3.40.50.720:FF:000203">
    <property type="entry name" value="D-3-phosphoglycerate dehydrogenase (SerA)"/>
    <property type="match status" value="1"/>
</dbReference>
<dbReference type="InterPro" id="IPR006139">
    <property type="entry name" value="D-isomer_2_OHA_DH_cat_dom"/>
</dbReference>
<keyword evidence="3" id="KW-0520">NAD</keyword>
<dbReference type="EMBL" id="MFQE01000077">
    <property type="protein sequence ID" value="OGH69514.1"/>
    <property type="molecule type" value="Genomic_DNA"/>
</dbReference>
<accession>A0A1F6MD21</accession>
<evidence type="ECO:0000259" key="5">
    <source>
        <dbReference type="Pfam" id="PF00389"/>
    </source>
</evidence>
<dbReference type="Pfam" id="PF00389">
    <property type="entry name" value="2-Hacid_dh"/>
    <property type="match status" value="1"/>
</dbReference>
<dbReference type="InterPro" id="IPR036291">
    <property type="entry name" value="NAD(P)-bd_dom_sf"/>
</dbReference>
<keyword evidence="2 4" id="KW-0560">Oxidoreductase</keyword>
<evidence type="ECO:0000313" key="8">
    <source>
        <dbReference type="Proteomes" id="UP000177457"/>
    </source>
</evidence>
<dbReference type="GO" id="GO:0016618">
    <property type="term" value="F:hydroxypyruvate reductase [NAD(P)H] activity"/>
    <property type="evidence" value="ECO:0007669"/>
    <property type="project" value="TreeGrafter"/>
</dbReference>
<dbReference type="Gene3D" id="3.40.50.720">
    <property type="entry name" value="NAD(P)-binding Rossmann-like Domain"/>
    <property type="match status" value="2"/>
</dbReference>
<dbReference type="CDD" id="cd05301">
    <property type="entry name" value="GDH"/>
    <property type="match status" value="1"/>
</dbReference>
<dbReference type="PANTHER" id="PTHR10996:SF283">
    <property type="entry name" value="GLYOXYLATE_HYDROXYPYRUVATE REDUCTASE B"/>
    <property type="match status" value="1"/>
</dbReference>
<comment type="similarity">
    <text evidence="1 4">Belongs to the D-isomer specific 2-hydroxyacid dehydrogenase family.</text>
</comment>
<dbReference type="AlphaFoldDB" id="A0A1F6MD21"/>
<evidence type="ECO:0000256" key="4">
    <source>
        <dbReference type="RuleBase" id="RU003719"/>
    </source>
</evidence>
<dbReference type="STRING" id="1798683.A3C90_00140"/>
<evidence type="ECO:0000313" key="7">
    <source>
        <dbReference type="EMBL" id="OGH69514.1"/>
    </source>
</evidence>
<evidence type="ECO:0000259" key="6">
    <source>
        <dbReference type="Pfam" id="PF02826"/>
    </source>
</evidence>
<reference evidence="7 8" key="1">
    <citation type="journal article" date="2016" name="Nat. Commun.">
        <title>Thousands of microbial genomes shed light on interconnected biogeochemical processes in an aquifer system.</title>
        <authorList>
            <person name="Anantharaman K."/>
            <person name="Brown C.T."/>
            <person name="Hug L.A."/>
            <person name="Sharon I."/>
            <person name="Castelle C.J."/>
            <person name="Probst A.J."/>
            <person name="Thomas B.C."/>
            <person name="Singh A."/>
            <person name="Wilkins M.J."/>
            <person name="Karaoz U."/>
            <person name="Brodie E.L."/>
            <person name="Williams K.H."/>
            <person name="Hubbard S.S."/>
            <person name="Banfield J.F."/>
        </authorList>
    </citation>
    <scope>NUCLEOTIDE SEQUENCE [LARGE SCALE GENOMIC DNA]</scope>
</reference>
<dbReference type="GO" id="GO:0030267">
    <property type="term" value="F:glyoxylate reductase (NADPH) activity"/>
    <property type="evidence" value="ECO:0007669"/>
    <property type="project" value="TreeGrafter"/>
</dbReference>
<comment type="caution">
    <text evidence="7">The sequence shown here is derived from an EMBL/GenBank/DDBJ whole genome shotgun (WGS) entry which is preliminary data.</text>
</comment>
<evidence type="ECO:0008006" key="9">
    <source>
        <dbReference type="Google" id="ProtNLM"/>
    </source>
</evidence>
<dbReference type="SUPFAM" id="SSF52283">
    <property type="entry name" value="Formate/glycerate dehydrogenase catalytic domain-like"/>
    <property type="match status" value="1"/>
</dbReference>
<dbReference type="Proteomes" id="UP000177457">
    <property type="component" value="Unassembled WGS sequence"/>
</dbReference>
<dbReference type="GO" id="GO:0005829">
    <property type="term" value="C:cytosol"/>
    <property type="evidence" value="ECO:0007669"/>
    <property type="project" value="TreeGrafter"/>
</dbReference>
<gene>
    <name evidence="7" type="ORF">A3C90_00140</name>
</gene>